<gene>
    <name evidence="2" type="ORF">NP493_953g00062</name>
</gene>
<reference evidence="2" key="1">
    <citation type="journal article" date="2023" name="Mol. Biol. Evol.">
        <title>Third-Generation Sequencing Reveals the Adaptive Role of the Epigenome in Three Deep-Sea Polychaetes.</title>
        <authorList>
            <person name="Perez M."/>
            <person name="Aroh O."/>
            <person name="Sun Y."/>
            <person name="Lan Y."/>
            <person name="Juniper S.K."/>
            <person name="Young C.R."/>
            <person name="Angers B."/>
            <person name="Qian P.Y."/>
        </authorList>
    </citation>
    <scope>NUCLEOTIDE SEQUENCE</scope>
    <source>
        <strain evidence="2">R07B-5</strain>
    </source>
</reference>
<proteinExistence type="predicted"/>
<accession>A0AAD9KJG7</accession>
<dbReference type="Proteomes" id="UP001209878">
    <property type="component" value="Unassembled WGS sequence"/>
</dbReference>
<dbReference type="AlphaFoldDB" id="A0AAD9KJG7"/>
<keyword evidence="3" id="KW-1185">Reference proteome</keyword>
<evidence type="ECO:0000256" key="1">
    <source>
        <dbReference type="SAM" id="MobiDB-lite"/>
    </source>
</evidence>
<evidence type="ECO:0000313" key="2">
    <source>
        <dbReference type="EMBL" id="KAK2172516.1"/>
    </source>
</evidence>
<feature type="compositionally biased region" description="Basic residues" evidence="1">
    <location>
        <begin position="112"/>
        <end position="123"/>
    </location>
</feature>
<feature type="region of interest" description="Disordered" evidence="1">
    <location>
        <begin position="103"/>
        <end position="143"/>
    </location>
</feature>
<dbReference type="EMBL" id="JAODUO010000954">
    <property type="protein sequence ID" value="KAK2172516.1"/>
    <property type="molecule type" value="Genomic_DNA"/>
</dbReference>
<comment type="caution">
    <text evidence="2">The sequence shown here is derived from an EMBL/GenBank/DDBJ whole genome shotgun (WGS) entry which is preliminary data.</text>
</comment>
<protein>
    <submittedName>
        <fullName evidence="2">Uncharacterized protein</fullName>
    </submittedName>
</protein>
<evidence type="ECO:0000313" key="3">
    <source>
        <dbReference type="Proteomes" id="UP001209878"/>
    </source>
</evidence>
<organism evidence="2 3">
    <name type="scientific">Ridgeia piscesae</name>
    <name type="common">Tubeworm</name>
    <dbReference type="NCBI Taxonomy" id="27915"/>
    <lineage>
        <taxon>Eukaryota</taxon>
        <taxon>Metazoa</taxon>
        <taxon>Spiralia</taxon>
        <taxon>Lophotrochozoa</taxon>
        <taxon>Annelida</taxon>
        <taxon>Polychaeta</taxon>
        <taxon>Sedentaria</taxon>
        <taxon>Canalipalpata</taxon>
        <taxon>Sabellida</taxon>
        <taxon>Siboglinidae</taxon>
        <taxon>Ridgeia</taxon>
    </lineage>
</organism>
<name>A0AAD9KJG7_RIDPI</name>
<sequence>MSREDGNRTDSRRLTGDDQQYWTLGVLMRDRADGCLPSSVFVSSFGAGSVSWRRSAESPTRIRRRREGDAVAASEAKRKCLPDSECVRLMFVQALMRTRIPQLRERRETSARRSRQSSYKPRRLLAGGRREGRQGGPMGQEGQYLPAEMLPVPASSPEPNMPPMSHMDGPHPFGNPLIPRSLPSAFTQTLNHGPPEMAVGDTCDTNCGRYVTTQTKVPGLLTQPGEYPGVVSQETDLAPVRGQQTALGSLTRDAAENDVSGDATLRQLAARLSITCLTVAPPVIRAAHIE</sequence>